<keyword evidence="13" id="KW-0406">Ion transport</keyword>
<dbReference type="PRINTS" id="PR00120">
    <property type="entry name" value="HATPASE"/>
</dbReference>
<dbReference type="InterPro" id="IPR008250">
    <property type="entry name" value="ATPase_P-typ_transduc_dom_A_sf"/>
</dbReference>
<evidence type="ECO:0000256" key="3">
    <source>
        <dbReference type="ARBA" id="ARBA00022448"/>
    </source>
</evidence>
<evidence type="ECO:0000256" key="6">
    <source>
        <dbReference type="ARBA" id="ARBA00022692"/>
    </source>
</evidence>
<dbReference type="InterPro" id="IPR027256">
    <property type="entry name" value="P-typ_ATPase_IB"/>
</dbReference>
<evidence type="ECO:0000256" key="10">
    <source>
        <dbReference type="ARBA" id="ARBA00022842"/>
    </source>
</evidence>
<dbReference type="GO" id="GO:0005886">
    <property type="term" value="C:plasma membrane"/>
    <property type="evidence" value="ECO:0007669"/>
    <property type="project" value="UniProtKB-SubCell"/>
</dbReference>
<evidence type="ECO:0000256" key="15">
    <source>
        <dbReference type="RuleBase" id="RU362081"/>
    </source>
</evidence>
<evidence type="ECO:0000256" key="13">
    <source>
        <dbReference type="ARBA" id="ARBA00023065"/>
    </source>
</evidence>
<dbReference type="InterPro" id="IPR044492">
    <property type="entry name" value="P_typ_ATPase_HD_dom"/>
</dbReference>
<dbReference type="InterPro" id="IPR018303">
    <property type="entry name" value="ATPase_P-typ_P_site"/>
</dbReference>
<keyword evidence="8 15" id="KW-0547">Nucleotide-binding</keyword>
<dbReference type="AlphaFoldDB" id="A0A6B3N7W3"/>
<dbReference type="EMBL" id="JAAHFQ010000006">
    <property type="protein sequence ID" value="NER26184.1"/>
    <property type="molecule type" value="Genomic_DNA"/>
</dbReference>
<dbReference type="InterPro" id="IPR023299">
    <property type="entry name" value="ATPase_P-typ_cyto_dom_N"/>
</dbReference>
<accession>A0A6B3N7W3</accession>
<feature type="domain" description="P-type ATPase A" evidence="16">
    <location>
        <begin position="8"/>
        <end position="106"/>
    </location>
</feature>
<dbReference type="InterPro" id="IPR023214">
    <property type="entry name" value="HAD_sf"/>
</dbReference>
<dbReference type="PRINTS" id="PR00119">
    <property type="entry name" value="CATATPASE"/>
</dbReference>
<proteinExistence type="inferred from homology"/>
<dbReference type="InterPro" id="IPR059000">
    <property type="entry name" value="ATPase_P-type_domA"/>
</dbReference>
<organism evidence="17">
    <name type="scientific">Symploca sp. SIO1C4</name>
    <dbReference type="NCBI Taxonomy" id="2607765"/>
    <lineage>
        <taxon>Bacteria</taxon>
        <taxon>Bacillati</taxon>
        <taxon>Cyanobacteriota</taxon>
        <taxon>Cyanophyceae</taxon>
        <taxon>Coleofasciculales</taxon>
        <taxon>Coleofasciculaceae</taxon>
        <taxon>Symploca</taxon>
    </lineage>
</organism>
<dbReference type="GO" id="GO:0055070">
    <property type="term" value="P:copper ion homeostasis"/>
    <property type="evidence" value="ECO:0007669"/>
    <property type="project" value="TreeGrafter"/>
</dbReference>
<dbReference type="SFLD" id="SFLDS00003">
    <property type="entry name" value="Haloacid_Dehalogenase"/>
    <property type="match status" value="1"/>
</dbReference>
<dbReference type="SUPFAM" id="SSF56784">
    <property type="entry name" value="HAD-like"/>
    <property type="match status" value="1"/>
</dbReference>
<gene>
    <name evidence="17" type="ORF">F6J89_00545</name>
</gene>
<dbReference type="NCBIfam" id="TIGR01525">
    <property type="entry name" value="ATPase-IB_hvy"/>
    <property type="match status" value="1"/>
</dbReference>
<dbReference type="SFLD" id="SFLDF00027">
    <property type="entry name" value="p-type_atpase"/>
    <property type="match status" value="1"/>
</dbReference>
<evidence type="ECO:0000256" key="12">
    <source>
        <dbReference type="ARBA" id="ARBA00022989"/>
    </source>
</evidence>
<dbReference type="PROSITE" id="PS00154">
    <property type="entry name" value="ATPASE_E1_E2"/>
    <property type="match status" value="1"/>
</dbReference>
<comment type="subcellular location">
    <subcellularLocation>
        <location evidence="1">Cell membrane</location>
        <topology evidence="1">Multi-pass membrane protein</topology>
    </subcellularLocation>
</comment>
<evidence type="ECO:0000313" key="17">
    <source>
        <dbReference type="EMBL" id="NER26184.1"/>
    </source>
</evidence>
<keyword evidence="14" id="KW-0472">Membrane</keyword>
<dbReference type="Gene3D" id="3.40.50.1000">
    <property type="entry name" value="HAD superfamily/HAD-like"/>
    <property type="match status" value="1"/>
</dbReference>
<dbReference type="NCBIfam" id="TIGR01494">
    <property type="entry name" value="ATPase_P-type"/>
    <property type="match status" value="1"/>
</dbReference>
<keyword evidence="5" id="KW-0597">Phosphoprotein</keyword>
<evidence type="ECO:0000256" key="7">
    <source>
        <dbReference type="ARBA" id="ARBA00022723"/>
    </source>
</evidence>
<dbReference type="GO" id="GO:0016887">
    <property type="term" value="F:ATP hydrolysis activity"/>
    <property type="evidence" value="ECO:0007669"/>
    <property type="project" value="InterPro"/>
</dbReference>
<dbReference type="Gene3D" id="3.40.1110.10">
    <property type="entry name" value="Calcium-transporting ATPase, cytoplasmic domain N"/>
    <property type="match status" value="1"/>
</dbReference>
<dbReference type="InterPro" id="IPR036412">
    <property type="entry name" value="HAD-like_sf"/>
</dbReference>
<evidence type="ECO:0000256" key="4">
    <source>
        <dbReference type="ARBA" id="ARBA00022475"/>
    </source>
</evidence>
<keyword evidence="6" id="KW-0812">Transmembrane</keyword>
<protein>
    <submittedName>
        <fullName evidence="17">Heavy metal translocating P-type ATPase</fullName>
    </submittedName>
</protein>
<dbReference type="SUPFAM" id="SSF81653">
    <property type="entry name" value="Calcium ATPase, transduction domain A"/>
    <property type="match status" value="1"/>
</dbReference>
<name>A0A6B3N7W3_9CYAN</name>
<keyword evidence="10" id="KW-0460">Magnesium</keyword>
<keyword evidence="3" id="KW-0813">Transport</keyword>
<dbReference type="GO" id="GO:0005524">
    <property type="term" value="F:ATP binding"/>
    <property type="evidence" value="ECO:0007669"/>
    <property type="project" value="UniProtKB-UniRule"/>
</dbReference>
<keyword evidence="7 15" id="KW-0479">Metal-binding</keyword>
<sequence length="518" mass="55632">MDLLSSLAQFVWVERDGKKQEVALEEVQPGDTVIIYPGEQIPVDGHILKGKALIDEQKLTGESMPVVRSEGEAVYASTLVREGQVYILAKCIGADTRAGRTIELIQEVPVHDTRIENYAAKIADRAVLPTLLLGGAVFFATRNAARAASVLTLDFATGIRVSVPTTVMAALSAAARRGILIRSGRALEQLAQIDAIVFDKTGTLTQGDVAIVEVKTVATPIPPLHVLKLAAAAEQRITHPVAEAVMRYANYQELIVPARGEWEYQVGLGIKAEIEGHKVLVGSERFLLKQGIEVDSLYASHPNLKQAGYPMIYVASDGILQGVIQYTDPLRLESRQVVSRLREEIGAEIHMLTGDNQQRASIVGRELDIPPHQIHAEAFPEHKAEVIQKLHNQGKTVAFVGDGLNDSAALAYADVSVSFRDGSDVARETADVVLMENDLRGLIEAIAIACNAKQIIHQNTGIIAVPNISGLAIAATVGLTPMTANLLNNGSSVIAGVNGLRPVLNGHENSIMGVGNRE</sequence>
<dbReference type="PANTHER" id="PTHR43520:SF5">
    <property type="entry name" value="CATION-TRANSPORTING P-TYPE ATPASE-RELATED"/>
    <property type="match status" value="1"/>
</dbReference>
<evidence type="ECO:0000256" key="14">
    <source>
        <dbReference type="ARBA" id="ARBA00023136"/>
    </source>
</evidence>
<evidence type="ECO:0000256" key="8">
    <source>
        <dbReference type="ARBA" id="ARBA00022741"/>
    </source>
</evidence>
<evidence type="ECO:0000256" key="2">
    <source>
        <dbReference type="ARBA" id="ARBA00006024"/>
    </source>
</evidence>
<evidence type="ECO:0000256" key="9">
    <source>
        <dbReference type="ARBA" id="ARBA00022840"/>
    </source>
</evidence>
<dbReference type="Pfam" id="PF00702">
    <property type="entry name" value="Hydrolase"/>
    <property type="match status" value="1"/>
</dbReference>
<keyword evidence="11" id="KW-1278">Translocase</keyword>
<evidence type="ECO:0000256" key="11">
    <source>
        <dbReference type="ARBA" id="ARBA00022967"/>
    </source>
</evidence>
<evidence type="ECO:0000256" key="1">
    <source>
        <dbReference type="ARBA" id="ARBA00004651"/>
    </source>
</evidence>
<keyword evidence="4 15" id="KW-1003">Cell membrane</keyword>
<dbReference type="GO" id="GO:0043682">
    <property type="term" value="F:P-type divalent copper transporter activity"/>
    <property type="evidence" value="ECO:0007669"/>
    <property type="project" value="TreeGrafter"/>
</dbReference>
<dbReference type="GO" id="GO:0005507">
    <property type="term" value="F:copper ion binding"/>
    <property type="evidence" value="ECO:0007669"/>
    <property type="project" value="TreeGrafter"/>
</dbReference>
<dbReference type="Pfam" id="PF00122">
    <property type="entry name" value="E1-E2_ATPase"/>
    <property type="match status" value="1"/>
</dbReference>
<dbReference type="SFLD" id="SFLDG00002">
    <property type="entry name" value="C1.7:_P-type_atpase_like"/>
    <property type="match status" value="1"/>
</dbReference>
<reference evidence="17" key="1">
    <citation type="submission" date="2019-11" db="EMBL/GenBank/DDBJ databases">
        <title>Genomic insights into an expanded diversity of filamentous marine cyanobacteria reveals the extraordinary biosynthetic potential of Moorea and Okeania.</title>
        <authorList>
            <person name="Ferreira Leao T."/>
            <person name="Wang M."/>
            <person name="Moss N."/>
            <person name="Da Silva R."/>
            <person name="Sanders J."/>
            <person name="Nurk S."/>
            <person name="Gurevich A."/>
            <person name="Humphrey G."/>
            <person name="Reher R."/>
            <person name="Zhu Q."/>
            <person name="Belda-Ferre P."/>
            <person name="Glukhov E."/>
            <person name="Rex R."/>
            <person name="Dorrestein P.C."/>
            <person name="Knight R."/>
            <person name="Pevzner P."/>
            <person name="Gerwick W.H."/>
            <person name="Gerwick L."/>
        </authorList>
    </citation>
    <scope>NUCLEOTIDE SEQUENCE</scope>
    <source>
        <strain evidence="17">SIO1C4</strain>
    </source>
</reference>
<comment type="caution">
    <text evidence="17">The sequence shown here is derived from an EMBL/GenBank/DDBJ whole genome shotgun (WGS) entry which is preliminary data.</text>
</comment>
<comment type="similarity">
    <text evidence="2 15">Belongs to the cation transport ATPase (P-type) (TC 3.A.3) family. Type IB subfamily.</text>
</comment>
<dbReference type="InterPro" id="IPR001757">
    <property type="entry name" value="P_typ_ATPase"/>
</dbReference>
<evidence type="ECO:0000256" key="5">
    <source>
        <dbReference type="ARBA" id="ARBA00022553"/>
    </source>
</evidence>
<dbReference type="Gene3D" id="2.70.150.10">
    <property type="entry name" value="Calcium-transporting ATPase, cytoplasmic transduction domain A"/>
    <property type="match status" value="1"/>
</dbReference>
<keyword evidence="9 15" id="KW-0067">ATP-binding</keyword>
<dbReference type="PANTHER" id="PTHR43520">
    <property type="entry name" value="ATP7, ISOFORM B"/>
    <property type="match status" value="1"/>
</dbReference>
<keyword evidence="12" id="KW-1133">Transmembrane helix</keyword>
<evidence type="ECO:0000259" key="16">
    <source>
        <dbReference type="Pfam" id="PF00122"/>
    </source>
</evidence>